<evidence type="ECO:0000256" key="1">
    <source>
        <dbReference type="SAM" id="MobiDB-lite"/>
    </source>
</evidence>
<reference evidence="2" key="1">
    <citation type="journal article" date="2023" name="Mol. Phylogenet. Evol.">
        <title>Genome-scale phylogeny and comparative genomics of the fungal order Sordariales.</title>
        <authorList>
            <person name="Hensen N."/>
            <person name="Bonometti L."/>
            <person name="Westerberg I."/>
            <person name="Brannstrom I.O."/>
            <person name="Guillou S."/>
            <person name="Cros-Aarteil S."/>
            <person name="Calhoun S."/>
            <person name="Haridas S."/>
            <person name="Kuo A."/>
            <person name="Mondo S."/>
            <person name="Pangilinan J."/>
            <person name="Riley R."/>
            <person name="LaButti K."/>
            <person name="Andreopoulos B."/>
            <person name="Lipzen A."/>
            <person name="Chen C."/>
            <person name="Yan M."/>
            <person name="Daum C."/>
            <person name="Ng V."/>
            <person name="Clum A."/>
            <person name="Steindorff A."/>
            <person name="Ohm R.A."/>
            <person name="Martin F."/>
            <person name="Silar P."/>
            <person name="Natvig D.O."/>
            <person name="Lalanne C."/>
            <person name="Gautier V."/>
            <person name="Ament-Velasquez S.L."/>
            <person name="Kruys A."/>
            <person name="Hutchinson M.I."/>
            <person name="Powell A.J."/>
            <person name="Barry K."/>
            <person name="Miller A.N."/>
            <person name="Grigoriev I.V."/>
            <person name="Debuchy R."/>
            <person name="Gladieux P."/>
            <person name="Hiltunen Thoren M."/>
            <person name="Johannesson H."/>
        </authorList>
    </citation>
    <scope>NUCLEOTIDE SEQUENCE</scope>
    <source>
        <strain evidence="2">CBS 731.68</strain>
    </source>
</reference>
<gene>
    <name evidence="2" type="ORF">N657DRAFT_650246</name>
</gene>
<evidence type="ECO:0000313" key="2">
    <source>
        <dbReference type="EMBL" id="KAK4119427.1"/>
    </source>
</evidence>
<dbReference type="RefSeq" id="XP_062643200.1">
    <property type="nucleotide sequence ID" value="XM_062793897.1"/>
</dbReference>
<sequence>MEVATDGAQMAHGMDDEFSQLWQRHLKVLRGDFSKKSVQTVPSMPSEPWDLDGEGRAEKTAHPRDGQLDSVVDALDELTRQSPNTIDTHSPGTPWFPDRDGHTETTLSSASNSSWPRTLSSPGRPSLPHLRIDECSAPPYREPKGKGTGILGEEIWQDPPIPFILQRQLLSESYPAAHYTATNFATTTAVPQIATATSHGNNQNHTHPSLRTTQKPPPTEVHVLILTWATHNPTMDHVTRQTTQNHCAQHPNTAGTASSAGLSRPTIPLPPSRQSCIAF</sequence>
<feature type="compositionally biased region" description="Basic and acidic residues" evidence="1">
    <location>
        <begin position="53"/>
        <end position="67"/>
    </location>
</feature>
<proteinExistence type="predicted"/>
<dbReference type="AlphaFoldDB" id="A0AAN6TRN2"/>
<dbReference type="GeneID" id="87830666"/>
<dbReference type="EMBL" id="MU853249">
    <property type="protein sequence ID" value="KAK4119427.1"/>
    <property type="molecule type" value="Genomic_DNA"/>
</dbReference>
<keyword evidence="3" id="KW-1185">Reference proteome</keyword>
<feature type="region of interest" description="Disordered" evidence="1">
    <location>
        <begin position="81"/>
        <end position="140"/>
    </location>
</feature>
<accession>A0AAN6TRN2</accession>
<feature type="region of interest" description="Disordered" evidence="1">
    <location>
        <begin position="241"/>
        <end position="279"/>
    </location>
</feature>
<feature type="region of interest" description="Disordered" evidence="1">
    <location>
        <begin position="197"/>
        <end position="216"/>
    </location>
</feature>
<comment type="caution">
    <text evidence="2">The sequence shown here is derived from an EMBL/GenBank/DDBJ whole genome shotgun (WGS) entry which is preliminary data.</text>
</comment>
<dbReference type="Proteomes" id="UP001302602">
    <property type="component" value="Unassembled WGS sequence"/>
</dbReference>
<organism evidence="2 3">
    <name type="scientific">Parathielavia appendiculata</name>
    <dbReference type="NCBI Taxonomy" id="2587402"/>
    <lineage>
        <taxon>Eukaryota</taxon>
        <taxon>Fungi</taxon>
        <taxon>Dikarya</taxon>
        <taxon>Ascomycota</taxon>
        <taxon>Pezizomycotina</taxon>
        <taxon>Sordariomycetes</taxon>
        <taxon>Sordariomycetidae</taxon>
        <taxon>Sordariales</taxon>
        <taxon>Chaetomiaceae</taxon>
        <taxon>Parathielavia</taxon>
    </lineage>
</organism>
<evidence type="ECO:0000313" key="3">
    <source>
        <dbReference type="Proteomes" id="UP001302602"/>
    </source>
</evidence>
<feature type="compositionally biased region" description="Polar residues" evidence="1">
    <location>
        <begin position="241"/>
        <end position="261"/>
    </location>
</feature>
<feature type="compositionally biased region" description="Polar residues" evidence="1">
    <location>
        <begin position="81"/>
        <end position="91"/>
    </location>
</feature>
<name>A0AAN6TRN2_9PEZI</name>
<feature type="compositionally biased region" description="Polar residues" evidence="1">
    <location>
        <begin position="197"/>
        <end position="214"/>
    </location>
</feature>
<feature type="region of interest" description="Disordered" evidence="1">
    <location>
        <begin position="34"/>
        <end position="68"/>
    </location>
</feature>
<reference evidence="2" key="2">
    <citation type="submission" date="2023-05" db="EMBL/GenBank/DDBJ databases">
        <authorList>
            <consortium name="Lawrence Berkeley National Laboratory"/>
            <person name="Steindorff A."/>
            <person name="Hensen N."/>
            <person name="Bonometti L."/>
            <person name="Westerberg I."/>
            <person name="Brannstrom I.O."/>
            <person name="Guillou S."/>
            <person name="Cros-Aarteil S."/>
            <person name="Calhoun S."/>
            <person name="Haridas S."/>
            <person name="Kuo A."/>
            <person name="Mondo S."/>
            <person name="Pangilinan J."/>
            <person name="Riley R."/>
            <person name="Labutti K."/>
            <person name="Andreopoulos B."/>
            <person name="Lipzen A."/>
            <person name="Chen C."/>
            <person name="Yanf M."/>
            <person name="Daum C."/>
            <person name="Ng V."/>
            <person name="Clum A."/>
            <person name="Ohm R."/>
            <person name="Martin F."/>
            <person name="Silar P."/>
            <person name="Natvig D."/>
            <person name="Lalanne C."/>
            <person name="Gautier V."/>
            <person name="Ament-Velasquez S.L."/>
            <person name="Kruys A."/>
            <person name="Hutchinson M.I."/>
            <person name="Powell A.J."/>
            <person name="Barry K."/>
            <person name="Miller A.N."/>
            <person name="Grigoriev I.V."/>
            <person name="Debuchy R."/>
            <person name="Gladieux P."/>
            <person name="Thoren M.H."/>
            <person name="Johannesson H."/>
        </authorList>
    </citation>
    <scope>NUCLEOTIDE SEQUENCE</scope>
    <source>
        <strain evidence="2">CBS 731.68</strain>
    </source>
</reference>
<protein>
    <submittedName>
        <fullName evidence="2">Uncharacterized protein</fullName>
    </submittedName>
</protein>
<feature type="compositionally biased region" description="Polar residues" evidence="1">
    <location>
        <begin position="104"/>
        <end position="123"/>
    </location>
</feature>